<keyword evidence="2" id="KW-0997">Cell inner membrane</keyword>
<dbReference type="EMBL" id="NSKD01000002">
    <property type="protein sequence ID" value="PAU81361.1"/>
    <property type="molecule type" value="Genomic_DNA"/>
</dbReference>
<evidence type="ECO:0000256" key="11">
    <source>
        <dbReference type="SAM" id="Phobius"/>
    </source>
</evidence>
<dbReference type="OrthoDB" id="49457at2"/>
<evidence type="ECO:0000256" key="10">
    <source>
        <dbReference type="SAM" id="MobiDB-lite"/>
    </source>
</evidence>
<evidence type="ECO:0000256" key="4">
    <source>
        <dbReference type="ARBA" id="ARBA00022989"/>
    </source>
</evidence>
<keyword evidence="6 8" id="KW-0807">Transducer</keyword>
<feature type="coiled-coil region" evidence="9">
    <location>
        <begin position="385"/>
        <end position="412"/>
    </location>
</feature>
<feature type="domain" description="Methyl-accepting transducer" evidence="12">
    <location>
        <begin position="237"/>
        <end position="473"/>
    </location>
</feature>
<comment type="similarity">
    <text evidence="7">Belongs to the methyl-accepting chemotaxis (MCP) protein family.</text>
</comment>
<dbReference type="SUPFAM" id="SSF58104">
    <property type="entry name" value="Methyl-accepting chemotaxis protein (MCP) signaling domain"/>
    <property type="match status" value="1"/>
</dbReference>
<evidence type="ECO:0000313" key="15">
    <source>
        <dbReference type="EMBL" id="PAU81361.1"/>
    </source>
</evidence>
<dbReference type="Proteomes" id="UP000218896">
    <property type="component" value="Unassembled WGS sequence"/>
</dbReference>
<keyword evidence="9" id="KW-0175">Coiled coil</keyword>
<dbReference type="AlphaFoldDB" id="A0A2A2F721"/>
<evidence type="ECO:0000256" key="6">
    <source>
        <dbReference type="ARBA" id="ARBA00023224"/>
    </source>
</evidence>
<dbReference type="CDD" id="cd06225">
    <property type="entry name" value="HAMP"/>
    <property type="match status" value="1"/>
</dbReference>
<dbReference type="InterPro" id="IPR003660">
    <property type="entry name" value="HAMP_dom"/>
</dbReference>
<evidence type="ECO:0000256" key="5">
    <source>
        <dbReference type="ARBA" id="ARBA00023136"/>
    </source>
</evidence>
<evidence type="ECO:0000256" key="1">
    <source>
        <dbReference type="ARBA" id="ARBA00004429"/>
    </source>
</evidence>
<evidence type="ECO:0000256" key="9">
    <source>
        <dbReference type="SAM" id="Coils"/>
    </source>
</evidence>
<dbReference type="GO" id="GO:0005886">
    <property type="term" value="C:plasma membrane"/>
    <property type="evidence" value="ECO:0007669"/>
    <property type="project" value="UniProtKB-SubCell"/>
</dbReference>
<dbReference type="InterPro" id="IPR004090">
    <property type="entry name" value="Chemotax_Me-accpt_rcpt"/>
</dbReference>
<keyword evidence="16" id="KW-1185">Reference proteome</keyword>
<dbReference type="PROSITE" id="PS50885">
    <property type="entry name" value="HAMP"/>
    <property type="match status" value="1"/>
</dbReference>
<comment type="caution">
    <text evidence="15">The sequence shown here is derived from an EMBL/GenBank/DDBJ whole genome shotgun (WGS) entry which is preliminary data.</text>
</comment>
<name>A0A2A2F721_9GAMM</name>
<organism evidence="15 16">
    <name type="scientific">Halovibrio salipaludis</name>
    <dbReference type="NCBI Taxonomy" id="2032626"/>
    <lineage>
        <taxon>Bacteria</taxon>
        <taxon>Pseudomonadati</taxon>
        <taxon>Pseudomonadota</taxon>
        <taxon>Gammaproteobacteria</taxon>
        <taxon>Oceanospirillales</taxon>
        <taxon>Halomonadaceae</taxon>
        <taxon>Halovibrio</taxon>
    </lineage>
</organism>
<comment type="subcellular location">
    <subcellularLocation>
        <location evidence="1">Cell inner membrane</location>
        <topology evidence="1">Multi-pass membrane protein</topology>
    </subcellularLocation>
</comment>
<feature type="transmembrane region" description="Helical" evidence="11">
    <location>
        <begin position="20"/>
        <end position="44"/>
    </location>
</feature>
<dbReference type="InterPro" id="IPR004089">
    <property type="entry name" value="MCPsignal_dom"/>
</dbReference>
<dbReference type="RefSeq" id="WP_095617083.1">
    <property type="nucleotide sequence ID" value="NZ_NSKD01000002.1"/>
</dbReference>
<dbReference type="GO" id="GO:0004888">
    <property type="term" value="F:transmembrane signaling receptor activity"/>
    <property type="evidence" value="ECO:0007669"/>
    <property type="project" value="InterPro"/>
</dbReference>
<dbReference type="Pfam" id="PF00015">
    <property type="entry name" value="MCPsignal"/>
    <property type="match status" value="1"/>
</dbReference>
<keyword evidence="5 11" id="KW-0472">Membrane</keyword>
<dbReference type="SMART" id="SM00283">
    <property type="entry name" value="MA"/>
    <property type="match status" value="1"/>
</dbReference>
<feature type="domain" description="T-SNARE coiled-coil homology" evidence="13">
    <location>
        <begin position="424"/>
        <end position="486"/>
    </location>
</feature>
<keyword evidence="3 11" id="KW-0812">Transmembrane</keyword>
<keyword evidence="2" id="KW-1003">Cell membrane</keyword>
<dbReference type="PANTHER" id="PTHR32089">
    <property type="entry name" value="METHYL-ACCEPTING CHEMOTAXIS PROTEIN MCPB"/>
    <property type="match status" value="1"/>
</dbReference>
<feature type="transmembrane region" description="Helical" evidence="11">
    <location>
        <begin position="155"/>
        <end position="177"/>
    </location>
</feature>
<reference evidence="15 16" key="1">
    <citation type="submission" date="2017-08" db="EMBL/GenBank/DDBJ databases">
        <title>Halovibrio sewagensis sp. nov., isolated from wastewater of high salinity.</title>
        <authorList>
            <person name="Dong X."/>
            <person name="Zhang G."/>
        </authorList>
    </citation>
    <scope>NUCLEOTIDE SEQUENCE [LARGE SCALE GENOMIC DNA]</scope>
    <source>
        <strain evidence="15 16">YL5-2</strain>
    </source>
</reference>
<dbReference type="PRINTS" id="PR00260">
    <property type="entry name" value="CHEMTRNSDUCR"/>
</dbReference>
<dbReference type="PROSITE" id="PS50111">
    <property type="entry name" value="CHEMOTAXIS_TRANSDUC_2"/>
    <property type="match status" value="1"/>
</dbReference>
<evidence type="ECO:0000256" key="8">
    <source>
        <dbReference type="PROSITE-ProRule" id="PRU00284"/>
    </source>
</evidence>
<evidence type="ECO:0000256" key="3">
    <source>
        <dbReference type="ARBA" id="ARBA00022692"/>
    </source>
</evidence>
<dbReference type="GO" id="GO:0007165">
    <property type="term" value="P:signal transduction"/>
    <property type="evidence" value="ECO:0007669"/>
    <property type="project" value="UniProtKB-KW"/>
</dbReference>
<evidence type="ECO:0000256" key="7">
    <source>
        <dbReference type="ARBA" id="ARBA00029447"/>
    </source>
</evidence>
<dbReference type="GO" id="GO:0006935">
    <property type="term" value="P:chemotaxis"/>
    <property type="evidence" value="ECO:0007669"/>
    <property type="project" value="InterPro"/>
</dbReference>
<gene>
    <name evidence="15" type="ORF">CK501_07405</name>
</gene>
<evidence type="ECO:0000256" key="2">
    <source>
        <dbReference type="ARBA" id="ARBA00022519"/>
    </source>
</evidence>
<dbReference type="PANTHER" id="PTHR32089:SF119">
    <property type="entry name" value="METHYL-ACCEPTING CHEMOTAXIS PROTEIN CTPL"/>
    <property type="match status" value="1"/>
</dbReference>
<feature type="domain" description="HAMP" evidence="14">
    <location>
        <begin position="179"/>
        <end position="232"/>
    </location>
</feature>
<protein>
    <recommendedName>
        <fullName evidence="17">Methyl-accepting chemotaxis protein</fullName>
    </recommendedName>
</protein>
<dbReference type="CDD" id="cd11386">
    <property type="entry name" value="MCP_signal"/>
    <property type="match status" value="1"/>
</dbReference>
<dbReference type="Gene3D" id="1.10.287.950">
    <property type="entry name" value="Methyl-accepting chemotaxis protein"/>
    <property type="match status" value="1"/>
</dbReference>
<keyword evidence="4 11" id="KW-1133">Transmembrane helix</keyword>
<dbReference type="InterPro" id="IPR000727">
    <property type="entry name" value="T_SNARE_dom"/>
</dbReference>
<evidence type="ECO:0000259" key="13">
    <source>
        <dbReference type="PROSITE" id="PS50192"/>
    </source>
</evidence>
<evidence type="ECO:0000259" key="14">
    <source>
        <dbReference type="PROSITE" id="PS50885"/>
    </source>
</evidence>
<dbReference type="SMART" id="SM00304">
    <property type="entry name" value="HAMP"/>
    <property type="match status" value="1"/>
</dbReference>
<accession>A0A2A2F721</accession>
<dbReference type="PROSITE" id="PS50192">
    <property type="entry name" value="T_SNARE"/>
    <property type="match status" value="1"/>
</dbReference>
<proteinExistence type="inferred from homology"/>
<feature type="region of interest" description="Disordered" evidence="10">
    <location>
        <begin position="284"/>
        <end position="310"/>
    </location>
</feature>
<evidence type="ECO:0000259" key="12">
    <source>
        <dbReference type="PROSITE" id="PS50111"/>
    </source>
</evidence>
<dbReference type="FunFam" id="1.10.287.950:FF:000001">
    <property type="entry name" value="Methyl-accepting chemotaxis sensory transducer"/>
    <property type="match status" value="1"/>
</dbReference>
<evidence type="ECO:0008006" key="17">
    <source>
        <dbReference type="Google" id="ProtNLM"/>
    </source>
</evidence>
<dbReference type="Pfam" id="PF00672">
    <property type="entry name" value="HAMP"/>
    <property type="match status" value="1"/>
</dbReference>
<evidence type="ECO:0000313" key="16">
    <source>
        <dbReference type="Proteomes" id="UP000218896"/>
    </source>
</evidence>
<sequence length="510" mass="55070">MREWVANLVFRMMALVGLRTFNAQFLVSFILIFVLLAGLAVALWRNLVPEPGAIAAAETAQQQLTVANQRVSGGGGAGEPLSELERTLGPLIDNRAAFSALEGPWQDYQRLVGQAGSGSAPEAAAVMQASDRMRNALIEGVAKVRQADQSARRQAAMAGMILLVMMVGMLAIGRIYGNFHFMEQVERLRQKLRQVADGDFSETLSIEIRENEVGEMLEAYNLMVAHVGDLLGQIDAATASAESSVQQVLDVTAKTHEGADRQSRDVSEAATAVNQMASSIQDVSGNAQNAASHAHEAADSANEGDSVAREARQRIDHLDTRFAETARTMESLEQDAQDVSKVLGMIREIADQTNLLALNAAIEAARAGESGRGFAVVADEVRNLAQRTQDSTNQVQETIERLQQQVQTLVSESEASASASRESVASVNRTSEAIHRVMEAIGQIQGMNDQIAAAVEQQSQVSDDISRRMETVSEVAEQTDTDAGHTVEAAHAIQAQMDQLRTTMGRFRTQ</sequence>